<evidence type="ECO:0000313" key="2">
    <source>
        <dbReference type="Proteomes" id="UP001057402"/>
    </source>
</evidence>
<sequence>MESKKQMGSSPPSSLSPDIFGVKESSPGAPAGVFASIFPPPQMVVGRRSSSDFIGSQQKQSFGTQAWSSKHGDPATRSENGSSSKPFKDGAVMFTPSPLGIRPQALIQCQRKMGLKMIRMGTTPSMHPEEIGGKVHFITRMLLFQRRKDSATIFEEFRGLKK</sequence>
<organism evidence="1 2">
    <name type="scientific">Melastoma candidum</name>
    <dbReference type="NCBI Taxonomy" id="119954"/>
    <lineage>
        <taxon>Eukaryota</taxon>
        <taxon>Viridiplantae</taxon>
        <taxon>Streptophyta</taxon>
        <taxon>Embryophyta</taxon>
        <taxon>Tracheophyta</taxon>
        <taxon>Spermatophyta</taxon>
        <taxon>Magnoliopsida</taxon>
        <taxon>eudicotyledons</taxon>
        <taxon>Gunneridae</taxon>
        <taxon>Pentapetalae</taxon>
        <taxon>rosids</taxon>
        <taxon>malvids</taxon>
        <taxon>Myrtales</taxon>
        <taxon>Melastomataceae</taxon>
        <taxon>Melastomatoideae</taxon>
        <taxon>Melastomateae</taxon>
        <taxon>Melastoma</taxon>
    </lineage>
</organism>
<evidence type="ECO:0000313" key="1">
    <source>
        <dbReference type="EMBL" id="KAI4373432.1"/>
    </source>
</evidence>
<reference evidence="2" key="1">
    <citation type="journal article" date="2023" name="Front. Plant Sci.">
        <title>Chromosomal-level genome assembly of Melastoma candidum provides insights into trichome evolution.</title>
        <authorList>
            <person name="Zhong Y."/>
            <person name="Wu W."/>
            <person name="Sun C."/>
            <person name="Zou P."/>
            <person name="Liu Y."/>
            <person name="Dai S."/>
            <person name="Zhou R."/>
        </authorList>
    </citation>
    <scope>NUCLEOTIDE SEQUENCE [LARGE SCALE GENOMIC DNA]</scope>
</reference>
<accession>A0ACB9RBT4</accession>
<proteinExistence type="predicted"/>
<name>A0ACB9RBT4_9MYRT</name>
<keyword evidence="2" id="KW-1185">Reference proteome</keyword>
<protein>
    <submittedName>
        <fullName evidence="1">Uncharacterized protein</fullName>
    </submittedName>
</protein>
<comment type="caution">
    <text evidence="1">The sequence shown here is derived from an EMBL/GenBank/DDBJ whole genome shotgun (WGS) entry which is preliminary data.</text>
</comment>
<dbReference type="Proteomes" id="UP001057402">
    <property type="component" value="Chromosome 4"/>
</dbReference>
<gene>
    <name evidence="1" type="ORF">MLD38_011558</name>
</gene>
<dbReference type="EMBL" id="CM042883">
    <property type="protein sequence ID" value="KAI4373432.1"/>
    <property type="molecule type" value="Genomic_DNA"/>
</dbReference>